<dbReference type="PROSITE" id="PS50106">
    <property type="entry name" value="PDZ"/>
    <property type="match status" value="2"/>
</dbReference>
<dbReference type="CDD" id="cd00136">
    <property type="entry name" value="PDZ_canonical"/>
    <property type="match status" value="1"/>
</dbReference>
<evidence type="ECO:0000313" key="3">
    <source>
        <dbReference type="WBParaSite" id="MCU_002353-RB"/>
    </source>
</evidence>
<evidence type="ECO:0000256" key="1">
    <source>
        <dbReference type="SAM" id="MobiDB-lite"/>
    </source>
</evidence>
<dbReference type="PANTHER" id="PTHR16484">
    <property type="entry name" value="PARTITIONING DEFECTIVE 3 RELATED"/>
    <property type="match status" value="1"/>
</dbReference>
<feature type="compositionally biased region" description="Basic and acidic residues" evidence="1">
    <location>
        <begin position="670"/>
        <end position="680"/>
    </location>
</feature>
<feature type="domain" description="PDZ" evidence="2">
    <location>
        <begin position="435"/>
        <end position="497"/>
    </location>
</feature>
<proteinExistence type="predicted"/>
<accession>A0A5K3EQT1</accession>
<feature type="compositionally biased region" description="Basic and acidic residues" evidence="1">
    <location>
        <begin position="574"/>
        <end position="585"/>
    </location>
</feature>
<protein>
    <submittedName>
        <fullName evidence="3">Casein kinase I</fullName>
    </submittedName>
</protein>
<feature type="compositionally biased region" description="Basic and acidic residues" evidence="1">
    <location>
        <begin position="753"/>
        <end position="763"/>
    </location>
</feature>
<organism evidence="3">
    <name type="scientific">Mesocestoides corti</name>
    <name type="common">Flatworm</name>
    <dbReference type="NCBI Taxonomy" id="53468"/>
    <lineage>
        <taxon>Eukaryota</taxon>
        <taxon>Metazoa</taxon>
        <taxon>Spiralia</taxon>
        <taxon>Lophotrochozoa</taxon>
        <taxon>Platyhelminthes</taxon>
        <taxon>Cestoda</taxon>
        <taxon>Eucestoda</taxon>
        <taxon>Cyclophyllidea</taxon>
        <taxon>Mesocestoididae</taxon>
        <taxon>Mesocestoides</taxon>
    </lineage>
</organism>
<evidence type="ECO:0000259" key="2">
    <source>
        <dbReference type="PROSITE" id="PS50106"/>
    </source>
</evidence>
<feature type="compositionally biased region" description="Basic and acidic residues" evidence="1">
    <location>
        <begin position="697"/>
        <end position="714"/>
    </location>
</feature>
<feature type="region of interest" description="Disordered" evidence="1">
    <location>
        <begin position="639"/>
        <end position="814"/>
    </location>
</feature>
<feature type="compositionally biased region" description="Low complexity" evidence="1">
    <location>
        <begin position="778"/>
        <end position="800"/>
    </location>
</feature>
<feature type="compositionally biased region" description="Low complexity" evidence="1">
    <location>
        <begin position="1057"/>
        <end position="1071"/>
    </location>
</feature>
<dbReference type="GO" id="GO:0000226">
    <property type="term" value="P:microtubule cytoskeleton organization"/>
    <property type="evidence" value="ECO:0007669"/>
    <property type="project" value="TreeGrafter"/>
</dbReference>
<dbReference type="GO" id="GO:0043296">
    <property type="term" value="C:apical junction complex"/>
    <property type="evidence" value="ECO:0007669"/>
    <property type="project" value="TreeGrafter"/>
</dbReference>
<dbReference type="Pfam" id="PF00595">
    <property type="entry name" value="PDZ"/>
    <property type="match status" value="1"/>
</dbReference>
<dbReference type="GO" id="GO:0008104">
    <property type="term" value="P:intracellular protein localization"/>
    <property type="evidence" value="ECO:0007669"/>
    <property type="project" value="TreeGrafter"/>
</dbReference>
<feature type="compositionally biased region" description="Basic residues" evidence="1">
    <location>
        <begin position="650"/>
        <end position="660"/>
    </location>
</feature>
<feature type="region of interest" description="Disordered" evidence="1">
    <location>
        <begin position="516"/>
        <end position="598"/>
    </location>
</feature>
<dbReference type="AlphaFoldDB" id="A0A5K3EQT1"/>
<sequence>MDSQGEQLGDNVLIPKSSITRPRDLRSSKKKKTTFSTPFSRASAARCSLGATSHAWFDAAERAEFNTETKSSTTWSQQSGMFTIAKDDLPLEYDKSLLKRARLVTFKGPLEVEQAGCRLQPVLDKVIGRFWGLRIANVDQSPWSEFPFHHNDVIVRVNDEDFFGESRDNLSSALIEAFSKPQITVISLLKEEDFPYPFPTISRPSPQLIGKESPNSCQTPNQSRISPVSNIKNLNAFNTRAIGQMISVDLIKLADGGFGISFATRDALVNTNEIQPVFIERIMPTGSAIQDGRLQFGDRLLSINGLKVTTFKEAMKALRSIGVGEEARLIFSRQNSMVGPAHASPCSSSSASPVDFLNDGLLLKASSPSLESELGPPVRRRMVFEIPVPHPDSGISGLGIRFEMWTKPHVIHPPVHSKSNEPKEELFDDKGDYPGLFVKQVLTDSPADTTSASGTVRPGDRLVEVNNRCVIGLSLNEIKSILKEAVEKAQVRTVQKNKQVFLQLTVDRFYHRSEKSGAIRDSCSGSKPILHQAEDSSRDHQHSQNTTPGRETLSKKMDVGHPPHRVPRTPSVDSRGRSRREKESRSSSVSPVRCQSAFTRDAIGRRSVSEKRHAHMSATNFIYYNENVLPLRNKGDDQGARLYSTMPASRKIRQLRRSRQGRASGPVKPIHREDLEKPPETMEAETPDVASPSPLRNQRDDDVLRTDAADEHGPLEPPAPTLVSRARSQNHSFRAAVNPRPRLRSPPPNPTQDADHSEFEVAHQPESPPIPTRRSKILSSAKDLSTSSSSDKPPQQPLSSFHSTSEAAHRKPSQDCMQYHRNNKKEAFSHSSSFRKSSVGLLSNKDVIYNAPTTNPNSDFSYSVSLTGARPVPFDPQRTPSPVEFNAYAAEQERDPYYPPSLPQQKPSCNKPASKFLEEVETCLPKRRIGRSNETPQMEELSCTNSDPALTPSYASRITHPFPLAMRDGYATTPMITTRKTNFSVGRHSQKAIPMEKRDLESKIANDRFMMPQTKLHPHQGRTKLQMKSASPHAIVRSRSPPLVYSNDVGCGHGKHSNSTFTSQSNFSSSSAHHLPENPTTTQSRSRVKSNIIHRM</sequence>
<dbReference type="GO" id="GO:0035091">
    <property type="term" value="F:phosphatidylinositol binding"/>
    <property type="evidence" value="ECO:0007669"/>
    <property type="project" value="TreeGrafter"/>
</dbReference>
<dbReference type="InterPro" id="IPR041489">
    <property type="entry name" value="PDZ_6"/>
</dbReference>
<dbReference type="InterPro" id="IPR001478">
    <property type="entry name" value="PDZ"/>
</dbReference>
<dbReference type="SUPFAM" id="SSF50156">
    <property type="entry name" value="PDZ domain-like"/>
    <property type="match status" value="2"/>
</dbReference>
<feature type="compositionally biased region" description="Basic and acidic residues" evidence="1">
    <location>
        <begin position="532"/>
        <end position="542"/>
    </location>
</feature>
<feature type="region of interest" description="Disordered" evidence="1">
    <location>
        <begin position="1"/>
        <end position="37"/>
    </location>
</feature>
<dbReference type="GO" id="GO:0005912">
    <property type="term" value="C:adherens junction"/>
    <property type="evidence" value="ECO:0007669"/>
    <property type="project" value="TreeGrafter"/>
</dbReference>
<feature type="compositionally biased region" description="Basic residues" evidence="1">
    <location>
        <begin position="1086"/>
        <end position="1096"/>
    </location>
</feature>
<feature type="domain" description="PDZ" evidence="2">
    <location>
        <begin position="247"/>
        <end position="322"/>
    </location>
</feature>
<dbReference type="Gene3D" id="2.30.42.10">
    <property type="match status" value="2"/>
</dbReference>
<dbReference type="InterPro" id="IPR036034">
    <property type="entry name" value="PDZ_sf"/>
</dbReference>
<feature type="compositionally biased region" description="Basic and acidic residues" evidence="1">
    <location>
        <begin position="552"/>
        <end position="561"/>
    </location>
</feature>
<dbReference type="GO" id="GO:0051660">
    <property type="term" value="P:establishment of centrosome localization"/>
    <property type="evidence" value="ECO:0007669"/>
    <property type="project" value="TreeGrafter"/>
</dbReference>
<name>A0A5K3EQT1_MESCO</name>
<dbReference type="GO" id="GO:0016324">
    <property type="term" value="C:apical plasma membrane"/>
    <property type="evidence" value="ECO:0007669"/>
    <property type="project" value="TreeGrafter"/>
</dbReference>
<dbReference type="GO" id="GO:0007155">
    <property type="term" value="P:cell adhesion"/>
    <property type="evidence" value="ECO:0007669"/>
    <property type="project" value="TreeGrafter"/>
</dbReference>
<dbReference type="GO" id="GO:0030010">
    <property type="term" value="P:establishment of cell polarity"/>
    <property type="evidence" value="ECO:0007669"/>
    <property type="project" value="TreeGrafter"/>
</dbReference>
<reference evidence="3" key="1">
    <citation type="submission" date="2019-11" db="UniProtKB">
        <authorList>
            <consortium name="WormBaseParasite"/>
        </authorList>
    </citation>
    <scope>IDENTIFICATION</scope>
</reference>
<dbReference type="GO" id="GO:0045197">
    <property type="term" value="P:establishment or maintenance of epithelial cell apical/basal polarity"/>
    <property type="evidence" value="ECO:0007669"/>
    <property type="project" value="TreeGrafter"/>
</dbReference>
<dbReference type="Pfam" id="PF17820">
    <property type="entry name" value="PDZ_6"/>
    <property type="match status" value="1"/>
</dbReference>
<feature type="region of interest" description="Disordered" evidence="1">
    <location>
        <begin position="1055"/>
        <end position="1096"/>
    </location>
</feature>
<dbReference type="InterPro" id="IPR052213">
    <property type="entry name" value="PAR3"/>
</dbReference>
<dbReference type="SMART" id="SM00228">
    <property type="entry name" value="PDZ"/>
    <property type="match status" value="2"/>
</dbReference>
<dbReference type="PANTHER" id="PTHR16484:SF17">
    <property type="entry name" value="BAZOOKA, ISOFORM B"/>
    <property type="match status" value="1"/>
</dbReference>
<dbReference type="GO" id="GO:0005938">
    <property type="term" value="C:cell cortex"/>
    <property type="evidence" value="ECO:0007669"/>
    <property type="project" value="TreeGrafter"/>
</dbReference>
<dbReference type="WBParaSite" id="MCU_002353-RB">
    <property type="protein sequence ID" value="MCU_002353-RB"/>
    <property type="gene ID" value="MCU_002353"/>
</dbReference>